<dbReference type="Pfam" id="PF11188">
    <property type="entry name" value="DUF2975"/>
    <property type="match status" value="1"/>
</dbReference>
<evidence type="ECO:0000313" key="3">
    <source>
        <dbReference type="Proteomes" id="UP000198951"/>
    </source>
</evidence>
<proteinExistence type="predicted"/>
<dbReference type="STRING" id="150146.SAMN05443667_102130"/>
<dbReference type="AlphaFoldDB" id="A0A1H3YVD5"/>
<keyword evidence="1" id="KW-1133">Transmembrane helix</keyword>
<protein>
    <recommendedName>
        <fullName evidence="4">DUF2975 domain-containing protein</fullName>
    </recommendedName>
</protein>
<dbReference type="OrthoDB" id="1448668at2"/>
<evidence type="ECO:0008006" key="4">
    <source>
        <dbReference type="Google" id="ProtNLM"/>
    </source>
</evidence>
<keyword evidence="3" id="KW-1185">Reference proteome</keyword>
<dbReference type="Proteomes" id="UP000198951">
    <property type="component" value="Unassembled WGS sequence"/>
</dbReference>
<feature type="transmembrane region" description="Helical" evidence="1">
    <location>
        <begin position="12"/>
        <end position="34"/>
    </location>
</feature>
<dbReference type="EMBL" id="FNRD01000002">
    <property type="protein sequence ID" value="SEA14984.1"/>
    <property type="molecule type" value="Genomic_DNA"/>
</dbReference>
<evidence type="ECO:0000256" key="1">
    <source>
        <dbReference type="SAM" id="Phobius"/>
    </source>
</evidence>
<evidence type="ECO:0000313" key="2">
    <source>
        <dbReference type="EMBL" id="SEA14984.1"/>
    </source>
</evidence>
<dbReference type="InterPro" id="IPR021354">
    <property type="entry name" value="DUF2975"/>
</dbReference>
<organism evidence="2 3">
    <name type="scientific">Flavobacterium gillisiae</name>
    <dbReference type="NCBI Taxonomy" id="150146"/>
    <lineage>
        <taxon>Bacteria</taxon>
        <taxon>Pseudomonadati</taxon>
        <taxon>Bacteroidota</taxon>
        <taxon>Flavobacteriia</taxon>
        <taxon>Flavobacteriales</taxon>
        <taxon>Flavobacteriaceae</taxon>
        <taxon>Flavobacterium</taxon>
    </lineage>
</organism>
<keyword evidence="1" id="KW-0472">Membrane</keyword>
<feature type="transmembrane region" description="Helical" evidence="1">
    <location>
        <begin position="54"/>
        <end position="77"/>
    </location>
</feature>
<feature type="transmembrane region" description="Helical" evidence="1">
    <location>
        <begin position="139"/>
        <end position="156"/>
    </location>
</feature>
<feature type="transmembrane region" description="Helical" evidence="1">
    <location>
        <begin position="97"/>
        <end position="119"/>
    </location>
</feature>
<dbReference type="RefSeq" id="WP_091085186.1">
    <property type="nucleotide sequence ID" value="NZ_FNRD01000002.1"/>
</dbReference>
<keyword evidence="1" id="KW-0812">Transmembrane</keyword>
<accession>A0A1H3YVD5</accession>
<name>A0A1H3YVD5_9FLAO</name>
<gene>
    <name evidence="2" type="ORF">SAMN05443667_102130</name>
</gene>
<reference evidence="3" key="1">
    <citation type="submission" date="2016-10" db="EMBL/GenBank/DDBJ databases">
        <authorList>
            <person name="Varghese N."/>
            <person name="Submissions S."/>
        </authorList>
    </citation>
    <scope>NUCLEOTIDE SEQUENCE [LARGE SCALE GENOMIC DNA]</scope>
    <source>
        <strain evidence="3">DSM 22376</strain>
    </source>
</reference>
<sequence>MKKLQFLKATLDFFWFFSLIGAIGILIFSTFYLFVSDIDIPIKIQGQQITANDLPSKLIIIANIITGLLFLFSIHLLRKVVVHFQKREIFNPDVIKYFNLIGKIIIISSLISNLTELIFDLLKQEHISLSLDFGSYDSFLISISLGLFFMVISEIFKIAKNMKEENELTI</sequence>